<dbReference type="GO" id="GO:0016301">
    <property type="term" value="F:kinase activity"/>
    <property type="evidence" value="ECO:0007669"/>
    <property type="project" value="UniProtKB-KW"/>
</dbReference>
<evidence type="ECO:0000256" key="11">
    <source>
        <dbReference type="ARBA" id="ARBA00029766"/>
    </source>
</evidence>
<dbReference type="AlphaFoldDB" id="A0A4V5PQG6"/>
<dbReference type="EC" id="2.7.6.3" evidence="3"/>
<dbReference type="Pfam" id="PF01288">
    <property type="entry name" value="HPPK"/>
    <property type="match status" value="1"/>
</dbReference>
<name>A0A4V5PQG6_RHOCA</name>
<dbReference type="NCBIfam" id="TIGR01498">
    <property type="entry name" value="folK"/>
    <property type="match status" value="1"/>
</dbReference>
<keyword evidence="9" id="KW-0289">Folate biosynthesis</keyword>
<comment type="similarity">
    <text evidence="2">Belongs to the HPPK family.</text>
</comment>
<evidence type="ECO:0000256" key="8">
    <source>
        <dbReference type="ARBA" id="ARBA00022840"/>
    </source>
</evidence>
<feature type="domain" description="7,8-dihydro-6-hydroxymethylpterin-pyrophosphokinase" evidence="13">
    <location>
        <begin position="86"/>
        <end position="97"/>
    </location>
</feature>
<evidence type="ECO:0000256" key="1">
    <source>
        <dbReference type="ARBA" id="ARBA00005051"/>
    </source>
</evidence>
<comment type="function">
    <text evidence="10">Catalyzes the transfer of pyrophosphate from adenosine triphosphate (ATP) to 6-hydroxymethyl-7,8-dihydropterin, an enzymatic step in folate biosynthesis pathway.</text>
</comment>
<dbReference type="Gene3D" id="3.30.70.560">
    <property type="entry name" value="7,8-Dihydro-6-hydroxymethylpterin-pyrophosphokinase HPPK"/>
    <property type="match status" value="1"/>
</dbReference>
<sequence>MALGANIATQTGNPAQSLVAALKMLPEEGIRLRALSRFWRSPAFPAGAGPDYVNACAVISAAMAPETVLEALHRIEARLGRRRERRWGARGIDLDLLACGGAIRPDAATEALWRGLPLEAQMQRAPETLILPHPRLADRAFVLIPLAEIAPLWRHPMIGKTVGDMLADLDAAEKAALVPFSVPFDGQGRL</sequence>
<dbReference type="PANTHER" id="PTHR43071:SF1">
    <property type="entry name" value="2-AMINO-4-HYDROXY-6-HYDROXYMETHYLDIHYDROPTERIDINE PYROPHOSPHOKINASE"/>
    <property type="match status" value="1"/>
</dbReference>
<dbReference type="GO" id="GO:0046656">
    <property type="term" value="P:folic acid biosynthetic process"/>
    <property type="evidence" value="ECO:0007669"/>
    <property type="project" value="UniProtKB-KW"/>
</dbReference>
<comment type="pathway">
    <text evidence="1">Cofactor biosynthesis; tetrahydrofolate biosynthesis; 2-amino-4-hydroxy-6-hydroxymethyl-7,8-dihydropteridine diphosphate from 7,8-dihydroneopterin triphosphate: step 4/4.</text>
</comment>
<reference evidence="14 15" key="1">
    <citation type="submission" date="2019-04" db="EMBL/GenBank/DDBJ databases">
        <title>Draft Whole-Genome sequence of the purple photosynthetic bacterium Rhodobacter capsulatus SP108 with an indigenous class A beta-lactamase.</title>
        <authorList>
            <person name="Robertson S."/>
            <person name="Meyer T.E."/>
            <person name="Kyndt J.A."/>
        </authorList>
    </citation>
    <scope>NUCLEOTIDE SEQUENCE [LARGE SCALE GENOMIC DNA]</scope>
    <source>
        <strain evidence="14 15">SP108</strain>
    </source>
</reference>
<dbReference type="PROSITE" id="PS00794">
    <property type="entry name" value="HPPK"/>
    <property type="match status" value="1"/>
</dbReference>
<accession>A0A4V5PQG6</accession>
<dbReference type="RefSeq" id="WP_136904431.1">
    <property type="nucleotide sequence ID" value="NZ_SWJZ01000002.1"/>
</dbReference>
<evidence type="ECO:0000256" key="7">
    <source>
        <dbReference type="ARBA" id="ARBA00022777"/>
    </source>
</evidence>
<dbReference type="GO" id="GO:0005524">
    <property type="term" value="F:ATP binding"/>
    <property type="evidence" value="ECO:0007669"/>
    <property type="project" value="UniProtKB-KW"/>
</dbReference>
<evidence type="ECO:0000256" key="4">
    <source>
        <dbReference type="ARBA" id="ARBA00016218"/>
    </source>
</evidence>
<evidence type="ECO:0000256" key="10">
    <source>
        <dbReference type="ARBA" id="ARBA00029409"/>
    </source>
</evidence>
<evidence type="ECO:0000313" key="15">
    <source>
        <dbReference type="Proteomes" id="UP000310597"/>
    </source>
</evidence>
<proteinExistence type="inferred from homology"/>
<dbReference type="SUPFAM" id="SSF55083">
    <property type="entry name" value="6-hydroxymethyl-7,8-dihydropterin pyrophosphokinase, HPPK"/>
    <property type="match status" value="1"/>
</dbReference>
<gene>
    <name evidence="14" type="primary">folK</name>
    <name evidence="14" type="ORF">FBT96_00160</name>
</gene>
<dbReference type="Proteomes" id="UP000310597">
    <property type="component" value="Unassembled WGS sequence"/>
</dbReference>
<keyword evidence="5 14" id="KW-0808">Transferase</keyword>
<dbReference type="InterPro" id="IPR035907">
    <property type="entry name" value="Hppk_sf"/>
</dbReference>
<evidence type="ECO:0000256" key="2">
    <source>
        <dbReference type="ARBA" id="ARBA00005810"/>
    </source>
</evidence>
<evidence type="ECO:0000256" key="6">
    <source>
        <dbReference type="ARBA" id="ARBA00022741"/>
    </source>
</evidence>
<dbReference type="GO" id="GO:0046654">
    <property type="term" value="P:tetrahydrofolate biosynthetic process"/>
    <property type="evidence" value="ECO:0007669"/>
    <property type="project" value="UniProtKB-UniPathway"/>
</dbReference>
<evidence type="ECO:0000256" key="12">
    <source>
        <dbReference type="ARBA" id="ARBA00033413"/>
    </source>
</evidence>
<evidence type="ECO:0000256" key="3">
    <source>
        <dbReference type="ARBA" id="ARBA00013253"/>
    </source>
</evidence>
<organism evidence="14 15">
    <name type="scientific">Rhodobacter capsulatus</name>
    <name type="common">Rhodopseudomonas capsulata</name>
    <dbReference type="NCBI Taxonomy" id="1061"/>
    <lineage>
        <taxon>Bacteria</taxon>
        <taxon>Pseudomonadati</taxon>
        <taxon>Pseudomonadota</taxon>
        <taxon>Alphaproteobacteria</taxon>
        <taxon>Rhodobacterales</taxon>
        <taxon>Rhodobacter group</taxon>
        <taxon>Rhodobacter</taxon>
    </lineage>
</organism>
<evidence type="ECO:0000256" key="5">
    <source>
        <dbReference type="ARBA" id="ARBA00022679"/>
    </source>
</evidence>
<keyword evidence="6" id="KW-0547">Nucleotide-binding</keyword>
<dbReference type="GO" id="GO:0003848">
    <property type="term" value="F:2-amino-4-hydroxy-6-hydroxymethyldihydropteridine diphosphokinase activity"/>
    <property type="evidence" value="ECO:0007669"/>
    <property type="project" value="UniProtKB-EC"/>
</dbReference>
<evidence type="ECO:0000313" key="14">
    <source>
        <dbReference type="EMBL" id="TKD26579.1"/>
    </source>
</evidence>
<dbReference type="UniPathway" id="UPA00077">
    <property type="reaction ID" value="UER00155"/>
</dbReference>
<keyword evidence="7 14" id="KW-0418">Kinase</keyword>
<keyword evidence="8" id="KW-0067">ATP-binding</keyword>
<dbReference type="OrthoDB" id="9808041at2"/>
<protein>
    <recommendedName>
        <fullName evidence="4">2-amino-4-hydroxy-6-hydroxymethyldihydropteridine pyrophosphokinase</fullName>
        <ecNumber evidence="3">2.7.6.3</ecNumber>
    </recommendedName>
    <alternativeName>
        <fullName evidence="11">6-hydroxymethyl-7,8-dihydropterin pyrophosphokinase</fullName>
    </alternativeName>
    <alternativeName>
        <fullName evidence="12">7,8-dihydro-6-hydroxymethylpterin-pyrophosphokinase</fullName>
    </alternativeName>
</protein>
<dbReference type="PANTHER" id="PTHR43071">
    <property type="entry name" value="2-AMINO-4-HYDROXY-6-HYDROXYMETHYLDIHYDROPTERIDINE PYROPHOSPHOKINASE"/>
    <property type="match status" value="1"/>
</dbReference>
<comment type="caution">
    <text evidence="14">The sequence shown here is derived from an EMBL/GenBank/DDBJ whole genome shotgun (WGS) entry which is preliminary data.</text>
</comment>
<dbReference type="EMBL" id="SWJZ01000002">
    <property type="protein sequence ID" value="TKD26579.1"/>
    <property type="molecule type" value="Genomic_DNA"/>
</dbReference>
<dbReference type="InterPro" id="IPR000550">
    <property type="entry name" value="Hppk"/>
</dbReference>
<evidence type="ECO:0000256" key="9">
    <source>
        <dbReference type="ARBA" id="ARBA00022909"/>
    </source>
</evidence>
<evidence type="ECO:0000259" key="13">
    <source>
        <dbReference type="PROSITE" id="PS00794"/>
    </source>
</evidence>